<proteinExistence type="predicted"/>
<reference evidence="1 2" key="1">
    <citation type="submission" date="2021-07" db="EMBL/GenBank/DDBJ databases">
        <title>The Aristolochia fimbriata genome: insights into angiosperm evolution, floral development and chemical biosynthesis.</title>
        <authorList>
            <person name="Jiao Y."/>
        </authorList>
    </citation>
    <scope>NUCLEOTIDE SEQUENCE [LARGE SCALE GENOMIC DNA]</scope>
    <source>
        <strain evidence="1">IBCAS-2021</strain>
        <tissue evidence="1">Leaf</tissue>
    </source>
</reference>
<dbReference type="PANTHER" id="PTHR34808">
    <property type="entry name" value="EXPRESSED PROTEIN"/>
    <property type="match status" value="1"/>
</dbReference>
<name>A0AAV7F7W9_ARIFI</name>
<protein>
    <submittedName>
        <fullName evidence="1">Uncharacterized protein</fullName>
    </submittedName>
</protein>
<dbReference type="Proteomes" id="UP000825729">
    <property type="component" value="Unassembled WGS sequence"/>
</dbReference>
<accession>A0AAV7F7W9</accession>
<evidence type="ECO:0000313" key="1">
    <source>
        <dbReference type="EMBL" id="KAG9457280.1"/>
    </source>
</evidence>
<gene>
    <name evidence="1" type="ORF">H6P81_001788</name>
</gene>
<keyword evidence="2" id="KW-1185">Reference proteome</keyword>
<comment type="caution">
    <text evidence="1">The sequence shown here is derived from an EMBL/GenBank/DDBJ whole genome shotgun (WGS) entry which is preliminary data.</text>
</comment>
<sequence length="100" mass="11163">MRASAVQKIERKSSIESEPRTLHFDQIEYAREAALYILNTNSIEEALKIFTEGLQPVATARAEEAAAAEAEEDQWERHAGYLRHPPLAGGGRRDVLTAPF</sequence>
<dbReference type="AlphaFoldDB" id="A0AAV7F7W9"/>
<dbReference type="PANTHER" id="PTHR34808:SF2">
    <property type="entry name" value="EXPRESSED PROTEIN"/>
    <property type="match status" value="1"/>
</dbReference>
<evidence type="ECO:0000313" key="2">
    <source>
        <dbReference type="Proteomes" id="UP000825729"/>
    </source>
</evidence>
<organism evidence="1 2">
    <name type="scientific">Aristolochia fimbriata</name>
    <name type="common">White veined hardy Dutchman's pipe vine</name>
    <dbReference type="NCBI Taxonomy" id="158543"/>
    <lineage>
        <taxon>Eukaryota</taxon>
        <taxon>Viridiplantae</taxon>
        <taxon>Streptophyta</taxon>
        <taxon>Embryophyta</taxon>
        <taxon>Tracheophyta</taxon>
        <taxon>Spermatophyta</taxon>
        <taxon>Magnoliopsida</taxon>
        <taxon>Magnoliidae</taxon>
        <taxon>Piperales</taxon>
        <taxon>Aristolochiaceae</taxon>
        <taxon>Aristolochia</taxon>
    </lineage>
</organism>
<dbReference type="EMBL" id="JAINDJ010000002">
    <property type="protein sequence ID" value="KAG9457280.1"/>
    <property type="molecule type" value="Genomic_DNA"/>
</dbReference>